<feature type="transmembrane region" description="Helical" evidence="6">
    <location>
        <begin position="213"/>
        <end position="232"/>
    </location>
</feature>
<comment type="subcellular location">
    <subcellularLocation>
        <location evidence="1">Cell membrane</location>
        <topology evidence="1">Multi-pass membrane protein</topology>
    </subcellularLocation>
</comment>
<feature type="transmembrane region" description="Helical" evidence="6">
    <location>
        <begin position="26"/>
        <end position="50"/>
    </location>
</feature>
<keyword evidence="5 6" id="KW-0472">Membrane</keyword>
<evidence type="ECO:0008006" key="9">
    <source>
        <dbReference type="Google" id="ProtNLM"/>
    </source>
</evidence>
<keyword evidence="4 6" id="KW-1133">Transmembrane helix</keyword>
<dbReference type="Proteomes" id="UP000437736">
    <property type="component" value="Unassembled WGS sequence"/>
</dbReference>
<feature type="transmembrane region" description="Helical" evidence="6">
    <location>
        <begin position="143"/>
        <end position="163"/>
    </location>
</feature>
<proteinExistence type="predicted"/>
<feature type="transmembrane region" description="Helical" evidence="6">
    <location>
        <begin position="98"/>
        <end position="122"/>
    </location>
</feature>
<keyword evidence="3 6" id="KW-0812">Transmembrane</keyword>
<dbReference type="InterPro" id="IPR019108">
    <property type="entry name" value="Caa3_assmbl_CtaG-rel"/>
</dbReference>
<evidence type="ECO:0000256" key="6">
    <source>
        <dbReference type="SAM" id="Phobius"/>
    </source>
</evidence>
<comment type="caution">
    <text evidence="7">The sequence shown here is derived from an EMBL/GenBank/DDBJ whole genome shotgun (WGS) entry which is preliminary data.</text>
</comment>
<evidence type="ECO:0000256" key="3">
    <source>
        <dbReference type="ARBA" id="ARBA00022692"/>
    </source>
</evidence>
<evidence type="ECO:0000256" key="5">
    <source>
        <dbReference type="ARBA" id="ARBA00023136"/>
    </source>
</evidence>
<feature type="transmembrane region" description="Helical" evidence="6">
    <location>
        <begin position="175"/>
        <end position="193"/>
    </location>
</feature>
<gene>
    <name evidence="7" type="ORF">GHK86_18060</name>
</gene>
<organism evidence="7 8">
    <name type="scientific">Acidiferrimicrobium australe</name>
    <dbReference type="NCBI Taxonomy" id="2664430"/>
    <lineage>
        <taxon>Bacteria</taxon>
        <taxon>Bacillati</taxon>
        <taxon>Actinomycetota</taxon>
        <taxon>Acidimicrobiia</taxon>
        <taxon>Acidimicrobiales</taxon>
        <taxon>Acidimicrobiaceae</taxon>
        <taxon>Acidiferrimicrobium</taxon>
    </lineage>
</organism>
<evidence type="ECO:0000313" key="7">
    <source>
        <dbReference type="EMBL" id="MST34619.1"/>
    </source>
</evidence>
<reference evidence="7 8" key="1">
    <citation type="submission" date="2019-11" db="EMBL/GenBank/DDBJ databases">
        <title>Acidiferrimicrobium australis gen. nov., sp. nov., an acidophilic and obligately heterotrophic, member of the Actinobacteria that catalyses dissimilatory oxido- reduction of iron isolated from metal-rich acidic water in Chile.</title>
        <authorList>
            <person name="Gonzalez D."/>
            <person name="Huber K."/>
            <person name="Hedrich S."/>
            <person name="Rojas-Villalobos C."/>
            <person name="Quatrini R."/>
            <person name="Dinamarca M.A."/>
            <person name="Schwarz A."/>
            <person name="Canales C."/>
            <person name="Nancucheo I."/>
        </authorList>
    </citation>
    <scope>NUCLEOTIDE SEQUENCE [LARGE SCALE GENOMIC DNA]</scope>
    <source>
        <strain evidence="7 8">USS-CCA1</strain>
    </source>
</reference>
<dbReference type="Pfam" id="PF09678">
    <property type="entry name" value="Caa3_CtaG"/>
    <property type="match status" value="1"/>
</dbReference>
<keyword evidence="8" id="KW-1185">Reference proteome</keyword>
<feature type="transmembrane region" description="Helical" evidence="6">
    <location>
        <begin position="71"/>
        <end position="92"/>
    </location>
</feature>
<feature type="non-terminal residue" evidence="7">
    <location>
        <position position="294"/>
    </location>
</feature>
<evidence type="ECO:0000256" key="1">
    <source>
        <dbReference type="ARBA" id="ARBA00004651"/>
    </source>
</evidence>
<feature type="transmembrane region" description="Helical" evidence="6">
    <location>
        <begin position="252"/>
        <end position="273"/>
    </location>
</feature>
<evidence type="ECO:0000256" key="4">
    <source>
        <dbReference type="ARBA" id="ARBA00022989"/>
    </source>
</evidence>
<evidence type="ECO:0000256" key="2">
    <source>
        <dbReference type="ARBA" id="ARBA00022475"/>
    </source>
</evidence>
<evidence type="ECO:0000313" key="8">
    <source>
        <dbReference type="Proteomes" id="UP000437736"/>
    </source>
</evidence>
<sequence>MLPSAAPLAAAMPMGREPVVDLHNVLLAWTWSPFTIGVDVAIVAVAAWYLRAVDRLDARHRTWSPWRTLSFLAGLATVWLALCSSVATYTGYTFVAHILQHLLLMVVAPPLGALGAPMTLLLQTSNRRFKTAVLKALHSRVFAVVRHPVPVFFMYYLSMYAFFLSPALGYAMAHMWLMDLINLGFLFGATLFWWPMVGIDPIPGGRINPGLKLLNLSLGVPVEAFLGIAMMMKRAPLAPIYSLASSHHGGALLWGASEMATVLAGIPIFVEWVRSDERAARRIDARLDAGLPPP</sequence>
<keyword evidence="2" id="KW-1003">Cell membrane</keyword>
<dbReference type="EMBL" id="WJHE01001105">
    <property type="protein sequence ID" value="MST34619.1"/>
    <property type="molecule type" value="Genomic_DNA"/>
</dbReference>
<accession>A0ABW9QXM7</accession>
<name>A0ABW9QXM7_9ACTN</name>
<protein>
    <recommendedName>
        <fullName evidence="9">Cytochrome c oxidase assembly protein</fullName>
    </recommendedName>
</protein>